<dbReference type="AlphaFoldDB" id="A0A6J4K916"/>
<evidence type="ECO:0000313" key="2">
    <source>
        <dbReference type="EMBL" id="CAA9299421.1"/>
    </source>
</evidence>
<feature type="region of interest" description="Disordered" evidence="1">
    <location>
        <begin position="17"/>
        <end position="40"/>
    </location>
</feature>
<evidence type="ECO:0000256" key="1">
    <source>
        <dbReference type="SAM" id="MobiDB-lite"/>
    </source>
</evidence>
<feature type="compositionally biased region" description="Low complexity" evidence="1">
    <location>
        <begin position="17"/>
        <end position="27"/>
    </location>
</feature>
<feature type="non-terminal residue" evidence="2">
    <location>
        <position position="99"/>
    </location>
</feature>
<proteinExistence type="predicted"/>
<gene>
    <name evidence="2" type="ORF">AVDCRST_MAG77-5498</name>
</gene>
<feature type="region of interest" description="Disordered" evidence="1">
    <location>
        <begin position="53"/>
        <end position="99"/>
    </location>
</feature>
<organism evidence="2">
    <name type="scientific">uncultured Chloroflexota bacterium</name>
    <dbReference type="NCBI Taxonomy" id="166587"/>
    <lineage>
        <taxon>Bacteria</taxon>
        <taxon>Bacillati</taxon>
        <taxon>Chloroflexota</taxon>
        <taxon>environmental samples</taxon>
    </lineage>
</organism>
<name>A0A6J4K916_9CHLR</name>
<reference evidence="2" key="1">
    <citation type="submission" date="2020-02" db="EMBL/GenBank/DDBJ databases">
        <authorList>
            <person name="Meier V. D."/>
        </authorList>
    </citation>
    <scope>NUCLEOTIDE SEQUENCE</scope>
    <source>
        <strain evidence="2">AVDCRST_MAG77</strain>
    </source>
</reference>
<accession>A0A6J4K916</accession>
<dbReference type="EMBL" id="CADCTC010000287">
    <property type="protein sequence ID" value="CAA9299421.1"/>
    <property type="molecule type" value="Genomic_DNA"/>
</dbReference>
<sequence length="99" mass="10071">VADMGYGHRLRGEAEACSAASSSSGAAIGPQGHRVDPRGGDLYLAVHRADPGGALAGREERTGSHRYRWPGGRGGARSVRGGAPGAEQEGQHGSTPRGL</sequence>
<protein>
    <submittedName>
        <fullName evidence="2">Uncharacterized protein</fullName>
    </submittedName>
</protein>
<feature type="non-terminal residue" evidence="2">
    <location>
        <position position="1"/>
    </location>
</feature>